<accession>A0ACC2ZW34</accession>
<gene>
    <name evidence="1" type="ORF">H2198_008910</name>
</gene>
<reference evidence="1" key="1">
    <citation type="submission" date="2022-10" db="EMBL/GenBank/DDBJ databases">
        <title>Culturing micro-colonial fungi from biological soil crusts in the Mojave desert and describing Neophaeococcomyces mojavensis, and introducing the new genera and species Taxawa tesnikishii.</title>
        <authorList>
            <person name="Kurbessoian T."/>
            <person name="Stajich J.E."/>
        </authorList>
    </citation>
    <scope>NUCLEOTIDE SEQUENCE</scope>
    <source>
        <strain evidence="1">JES_112</strain>
    </source>
</reference>
<proteinExistence type="predicted"/>
<keyword evidence="2" id="KW-1185">Reference proteome</keyword>
<dbReference type="Proteomes" id="UP001172386">
    <property type="component" value="Unassembled WGS sequence"/>
</dbReference>
<protein>
    <submittedName>
        <fullName evidence="1">Uncharacterized protein</fullName>
    </submittedName>
</protein>
<dbReference type="EMBL" id="JAPDRQ010000234">
    <property type="protein sequence ID" value="KAJ9651816.1"/>
    <property type="molecule type" value="Genomic_DNA"/>
</dbReference>
<organism evidence="1 2">
    <name type="scientific">Neophaeococcomyces mojaviensis</name>
    <dbReference type="NCBI Taxonomy" id="3383035"/>
    <lineage>
        <taxon>Eukaryota</taxon>
        <taxon>Fungi</taxon>
        <taxon>Dikarya</taxon>
        <taxon>Ascomycota</taxon>
        <taxon>Pezizomycotina</taxon>
        <taxon>Eurotiomycetes</taxon>
        <taxon>Chaetothyriomycetidae</taxon>
        <taxon>Chaetothyriales</taxon>
        <taxon>Chaetothyriales incertae sedis</taxon>
        <taxon>Neophaeococcomyces</taxon>
    </lineage>
</organism>
<evidence type="ECO:0000313" key="1">
    <source>
        <dbReference type="EMBL" id="KAJ9651816.1"/>
    </source>
</evidence>
<sequence>MEDKRKGKLHWFFKQALDGKDSVQTAAKAKRFLEALCSENDPVACIESIISSSNGITAVQQSIRIDVTASFANTSISAFLQYLQSPDIAAVCSGDLLRVLLQHMVNPPVFWNYLSSHVEAQALDQLALQGFTWMLLQLLSIPNHDLTPFIQLASKPTIKQVFEDVKQPETRNVFQKIQHIVRALTTSAPDTVNGPGGRHDNDFSDFRKIALLPSIDELVSSETPFLRFASEIEEIEDKKRFTTHLDNQFRLLREDMLRDLKEELTGQNKRKGQKINGLRLIGVHYDDKNEWALELECSKDLSFLPKQKDPDVRRDFLMKHKKVLPHGSIACIFANGTVVGLGTIWRREDKLAEVVPVLHLHLPNNDTTLRRMLKGLRDSKQIDILQLNTAVFAYEPILQQLQHVRYLPLAESIISWQHPQQISQAKIPAALESLVQRLEHDPSMELQNVLSLRKSIKLDQSQARSLIVGLTQQIALIQGPPGTGKSFIGALVAKALYRHTKCKILVLSYTNHALDQYLEDLIDIGISSTHIVRLGSHAKASNVTKPLVLMEQIKAKGYKLTREDWILIDNYKAAAQDVGDRLISAFNEFTQSKAAKKDIMDYLEFSDDFQDFFDAFQLPQDESFQIVDDKGKAANEFYLLDRWMRNEGPSDAIEHTLDYPSVWSRPKDERIALRKRWLDDILGDRLNQVIDYGQQYNHRLLDSKTVRDEGGRRLMGNMRIIGCTTTAAAKYVKNIQSAQPDVVIVEEAGEILESHILAALGPETKQLVLIGDHKQLRPKAHYDLSVEKGTGYDLNRSLFERLVLKGYPHQKLSEQHRMRPEISALVRGLTYPELTDAPSTKGRAPMRGFRDNVVFVDHSTLEIEGDQVYDPRDGGSTASKTNDFEAQMTLKCVKYLAQQGYGSNQIVVLTPYLGQLRLLYDVLQTENDPVLNDLDSYDLVRAGLMPQATAKASRTKLRISTVDNYQGEESDIVVVSLTRSNRRGDIGFLSSPERLNVLISRARDGIILIGNADTFLNARKGKEIWSEFLGMLRKGRHVYDGFPVRCERHSKKEATLAHPEDFDSFCPDGGCDAPCGTILSCGVHACPSRCHQLYDHTKMNCMVIMTDICSVGHKLSWKCCNQRPAVCRACQDKMKRDEERQRKEHQRLVAEALSRQQHDVRMADLDAQIEAERQRIKDLSLQDDRDLAHKQKLVDLQKAKEAAKNANEAAKNAKVAQKSPQSQPANVDTPNKATRSKPPNSVSATKDCSTPAPRVEDSPAAQDWNRMKTLEGLSNDAIDELMQMTGLEAVKARFLQILQKIQTAQRQGTDIKQERLGTVLLGNPGTGKTTVARIYAKFLAEVDAIPSAKFVETTGAKLSNEGVSGAKKMLEGILEAGGGAVFIDEAYQLISGSSYGGGAVLDYLLAEIENTAGKVVFMFAGYEKQMEKFFQHNPGLASRLPHQLKFADYSESELLHMLGRKIEKKFRGRMQIEDGISGLYMRIAVRRLHRTSGQEGFGNARALENILDRTTSAQAARLTRERRTGLQPDDFFLSKEDLIGPEPSGALAKSTAWAKLQEMVGLDSVKTAVKTLLDRLTQNYARELKEKPPIEVSLNRLFLGSPGTGKTTVAKLYGQILAEIGMLSTSECVVKTPSDFIGSALGESEKNTKAILENTKGRVLVLDEAYMLCSSSSAGDPYRTAVVDTIVSEVHSTPGDDRAVLLLGYEDQMRDMLRKVNPGLSRRFPVDNAFFFEDYNDEQLLSILNRKLVDQGLAATDEAKNTAIDVLAKLRRRPNFGNAGEVENLLSRAKDSYSRRQHTHAEESSDDIVFEPQDFDPEFGRSSNALDNCKALFEDVVGSGDVVEKLTGYIQSFNNAQELGMDPTEMIPFNFVFKGPPGTGKTTTARKIGTVFYNMGFLGSDNVVECSATDLIGQYVGQTGPKVVGKFDEALGQVLFIDEAYRLGEGPFAKEAVDEVVDCLTKERYKGKMLVILAGYEGEINQLLSINPGLSSRFPEEIMFQHLTPKLCVELLTKKLRKSDKLDLDLDPNSDQRVLAESLLLQLSQLSGWGNGRDIETLASRTVSNVLKTHKPRKGKLVVTWPDVVTQLVRLHTEREQRAVNMRSGSSDDRLQEVKTQLRDSQMPTPPPPQTTSLSSTISTTQAELVAEERTEEESAKSDDSDNRDQGVSDAIWQQLQLDRILHERSEAALADAVENAQAEQITLTKQAEEAAAHAKELEKRATIDDEARRQHEAMRLKALAAKRKADEEALRLRELMEARQRAQQQEQKAQQKLRQMGVCPVGFRWIKQGGGYRCAGGSHFVSDAQLGM</sequence>
<name>A0ACC2ZW34_9EURO</name>
<comment type="caution">
    <text evidence="1">The sequence shown here is derived from an EMBL/GenBank/DDBJ whole genome shotgun (WGS) entry which is preliminary data.</text>
</comment>
<evidence type="ECO:0000313" key="2">
    <source>
        <dbReference type="Proteomes" id="UP001172386"/>
    </source>
</evidence>